<keyword evidence="4" id="KW-1185">Reference proteome</keyword>
<dbReference type="Gene3D" id="3.30.450.40">
    <property type="match status" value="2"/>
</dbReference>
<dbReference type="AlphaFoldDB" id="A0A6P0ESE9"/>
<evidence type="ECO:0000313" key="2">
    <source>
        <dbReference type="EMBL" id="NEK93835.1"/>
    </source>
</evidence>
<dbReference type="EMBL" id="JAAGWB010000013">
    <property type="protein sequence ID" value="NEN50602.1"/>
    <property type="molecule type" value="Genomic_DNA"/>
</dbReference>
<dbReference type="PANTHER" id="PTHR43102">
    <property type="entry name" value="SLR1143 PROTEIN"/>
    <property type="match status" value="1"/>
</dbReference>
<dbReference type="RefSeq" id="WP_163610229.1">
    <property type="nucleotide sequence ID" value="NZ_JAAGWB010000013.1"/>
</dbReference>
<evidence type="ECO:0000259" key="1">
    <source>
        <dbReference type="SMART" id="SM00065"/>
    </source>
</evidence>
<comment type="caution">
    <text evidence="2">The sequence shown here is derived from an EMBL/GenBank/DDBJ whole genome shotgun (WGS) entry which is preliminary data.</text>
</comment>
<evidence type="ECO:0000313" key="5">
    <source>
        <dbReference type="Proteomes" id="UP000471152"/>
    </source>
</evidence>
<dbReference type="InterPro" id="IPR003018">
    <property type="entry name" value="GAF"/>
</dbReference>
<feature type="domain" description="GAF" evidence="1">
    <location>
        <begin position="16"/>
        <end position="162"/>
    </location>
</feature>
<organism evidence="2 4">
    <name type="scientific">Modestobacter muralis</name>
    <dbReference type="NCBI Taxonomy" id="1608614"/>
    <lineage>
        <taxon>Bacteria</taxon>
        <taxon>Bacillati</taxon>
        <taxon>Actinomycetota</taxon>
        <taxon>Actinomycetes</taxon>
        <taxon>Geodermatophilales</taxon>
        <taxon>Geodermatophilaceae</taxon>
        <taxon>Modestobacter</taxon>
    </lineage>
</organism>
<dbReference type="PANTHER" id="PTHR43102:SF2">
    <property type="entry name" value="GAF DOMAIN-CONTAINING PROTEIN"/>
    <property type="match status" value="1"/>
</dbReference>
<dbReference type="SMART" id="SM00065">
    <property type="entry name" value="GAF"/>
    <property type="match status" value="2"/>
</dbReference>
<name>A0A6P0ESE9_9ACTN</name>
<protein>
    <submittedName>
        <fullName evidence="2">GAF domain-containing protein</fullName>
    </submittedName>
</protein>
<reference evidence="2 4" key="1">
    <citation type="submission" date="2020-01" db="EMBL/GenBank/DDBJ databases">
        <title>the WGS Modestobacter muralis CPCC 204518.</title>
        <authorList>
            <person name="Jiang Z."/>
        </authorList>
    </citation>
    <scope>NUCLEOTIDE SEQUENCE [LARGE SCALE GENOMIC DNA]</scope>
    <source>
        <strain evidence="2 4">DSM 100205</strain>
    </source>
</reference>
<dbReference type="SUPFAM" id="SSF55781">
    <property type="entry name" value="GAF domain-like"/>
    <property type="match status" value="2"/>
</dbReference>
<dbReference type="Proteomes" id="UP000471152">
    <property type="component" value="Unassembled WGS sequence"/>
</dbReference>
<dbReference type="Pfam" id="PF01590">
    <property type="entry name" value="GAF"/>
    <property type="match status" value="1"/>
</dbReference>
<sequence length="375" mass="39667">MGTDYELPTWAPLPALADEGFDRLAATVARRLGVDRSLVVLVSKAGQVIPGAFGLPEPWATRRSMPLTHSLSQRVTTTGEPLVLRDAREDPATAESPSVRELGVVAYAGMPLWGAQGRPIGVLVACDLQPRDWTAAELEALRRLAAEGSRQLQVQAVELAEREALAAAVRDDGTARAAAERARSMLVEAEAEADRTRLVARLSGALLTAGSLPEVLRAVDRFVRSPLGSRTVLLGVAESGCADVRVWSATAGAPPSPEPVVTLTLTDPHPLTAAMTERRLVTVATLAEAGDEFPQLAPLAPGTETVLATPLVLGQHSAIGALALGWTQRRELDGAVRAVAADLALHVGHALDRELLQEHRRWLATDPADPAPLSP</sequence>
<evidence type="ECO:0000313" key="3">
    <source>
        <dbReference type="EMBL" id="NEN50602.1"/>
    </source>
</evidence>
<dbReference type="InterPro" id="IPR029016">
    <property type="entry name" value="GAF-like_dom_sf"/>
</dbReference>
<gene>
    <name evidence="3" type="ORF">G3R41_06555</name>
    <name evidence="2" type="ORF">GCU67_06555</name>
</gene>
<dbReference type="EMBL" id="JAAGWH010000013">
    <property type="protein sequence ID" value="NEK93835.1"/>
    <property type="molecule type" value="Genomic_DNA"/>
</dbReference>
<proteinExistence type="predicted"/>
<dbReference type="Proteomes" id="UP000468828">
    <property type="component" value="Unassembled WGS sequence"/>
</dbReference>
<accession>A0A6P0ESE9</accession>
<reference evidence="3 5" key="2">
    <citation type="submission" date="2020-02" db="EMBL/GenBank/DDBJ databases">
        <title>The WGS of Modestobacter muralis DSM 100205.</title>
        <authorList>
            <person name="Jiang Z."/>
        </authorList>
    </citation>
    <scope>NUCLEOTIDE SEQUENCE [LARGE SCALE GENOMIC DNA]</scope>
    <source>
        <strain evidence="3 5">DSM 100205</strain>
    </source>
</reference>
<evidence type="ECO:0000313" key="4">
    <source>
        <dbReference type="Proteomes" id="UP000468828"/>
    </source>
</evidence>
<feature type="domain" description="GAF" evidence="1">
    <location>
        <begin position="211"/>
        <end position="361"/>
    </location>
</feature>